<dbReference type="InterPro" id="IPR036259">
    <property type="entry name" value="MFS_trans_sf"/>
</dbReference>
<dbReference type="InterPro" id="IPR005829">
    <property type="entry name" value="Sugar_transporter_CS"/>
</dbReference>
<feature type="transmembrane region" description="Helical" evidence="8">
    <location>
        <begin position="12"/>
        <end position="32"/>
    </location>
</feature>
<feature type="domain" description="Major facilitator superfamily (MFS) profile" evidence="9">
    <location>
        <begin position="10"/>
        <end position="403"/>
    </location>
</feature>
<evidence type="ECO:0000256" key="4">
    <source>
        <dbReference type="ARBA" id="ARBA00022448"/>
    </source>
</evidence>
<reference evidence="10 11" key="1">
    <citation type="submission" date="2019-10" db="EMBL/GenBank/DDBJ databases">
        <title>Pseudopuniceibacterium sp. HQ09 islated from Antarctica.</title>
        <authorList>
            <person name="Liao L."/>
            <person name="Su S."/>
            <person name="Chen B."/>
            <person name="Yu Y."/>
        </authorList>
    </citation>
    <scope>NUCLEOTIDE SEQUENCE [LARGE SCALE GENOMIC DNA]</scope>
    <source>
        <strain evidence="10 11">HQ09</strain>
    </source>
</reference>
<dbReference type="PANTHER" id="PTHR23504:SF15">
    <property type="entry name" value="MAJOR FACILITATOR SUPERFAMILY (MFS) PROFILE DOMAIN-CONTAINING PROTEIN"/>
    <property type="match status" value="1"/>
</dbReference>
<keyword evidence="6 8" id="KW-1133">Transmembrane helix</keyword>
<dbReference type="AlphaFoldDB" id="A0A7L9WNV8"/>
<dbReference type="PRINTS" id="PR01035">
    <property type="entry name" value="TCRTETA"/>
</dbReference>
<feature type="transmembrane region" description="Helical" evidence="8">
    <location>
        <begin position="310"/>
        <end position="334"/>
    </location>
</feature>
<accession>A0A7L9WNV8</accession>
<dbReference type="PROSITE" id="PS50850">
    <property type="entry name" value="MFS"/>
    <property type="match status" value="1"/>
</dbReference>
<evidence type="ECO:0000256" key="8">
    <source>
        <dbReference type="SAM" id="Phobius"/>
    </source>
</evidence>
<name>A0A7L9WNV8_9RHOB</name>
<evidence type="ECO:0000256" key="2">
    <source>
        <dbReference type="ARBA" id="ARBA00004141"/>
    </source>
</evidence>
<dbReference type="PANTHER" id="PTHR23504">
    <property type="entry name" value="MAJOR FACILITATOR SUPERFAMILY DOMAIN-CONTAINING PROTEIN 10"/>
    <property type="match status" value="1"/>
</dbReference>
<sequence>MLTTPKSALPKYVLLLTVVIDAMGIGLIFPVMPDLIRDVLHTDLSHAALWGGALITVFALMQFIFGPIIGNLSDAYGRRPVLLVSLAVMVGDYVVMALAGSIWLLMLGRLVGGITSATHATATAFMADISAAETKAANFGLLGAGFGLGFVLGPIMGGFLAEFGTRAPFLAAGALAACNLLLALLILPETVPPERRRPFSWRRANPLGALQAIARLPGLRSLLTVIFLYDISMQVYGVIWAYFGQARFGWDSRLIGISLTLYGVAMILVQALLFRPTMARLGERRTVLFGLGANVVFLSILSVIRSGTATLIITPLSALGELAQPALIAIASRAAPDDAQGEMQGVLSSLMALAMIVTPLIMTTIFGFFTAPEAPIFLPGAPFAAAALLLIPAIAIFALFARR</sequence>
<feature type="transmembrane region" description="Helical" evidence="8">
    <location>
        <begin position="110"/>
        <end position="127"/>
    </location>
</feature>
<keyword evidence="4" id="KW-0813">Transport</keyword>
<evidence type="ECO:0000256" key="3">
    <source>
        <dbReference type="ARBA" id="ARBA00007520"/>
    </source>
</evidence>
<evidence type="ECO:0000313" key="11">
    <source>
        <dbReference type="Proteomes" id="UP000594118"/>
    </source>
</evidence>
<evidence type="ECO:0000256" key="5">
    <source>
        <dbReference type="ARBA" id="ARBA00022692"/>
    </source>
</evidence>
<feature type="transmembrane region" description="Helical" evidence="8">
    <location>
        <begin position="222"/>
        <end position="243"/>
    </location>
</feature>
<organism evidence="10 11">
    <name type="scientific">Pseudooceanicola spongiae</name>
    <dbReference type="NCBI Taxonomy" id="2613965"/>
    <lineage>
        <taxon>Bacteria</taxon>
        <taxon>Pseudomonadati</taxon>
        <taxon>Pseudomonadota</taxon>
        <taxon>Alphaproteobacteria</taxon>
        <taxon>Rhodobacterales</taxon>
        <taxon>Paracoccaceae</taxon>
        <taxon>Pseudooceanicola</taxon>
    </lineage>
</organism>
<feature type="transmembrane region" description="Helical" evidence="8">
    <location>
        <begin position="167"/>
        <end position="187"/>
    </location>
</feature>
<comment type="similarity">
    <text evidence="3">Belongs to the major facilitator superfamily. TCR/Tet family.</text>
</comment>
<feature type="transmembrane region" description="Helical" evidence="8">
    <location>
        <begin position="255"/>
        <end position="274"/>
    </location>
</feature>
<keyword evidence="5 8" id="KW-0812">Transmembrane</keyword>
<evidence type="ECO:0000256" key="1">
    <source>
        <dbReference type="ARBA" id="ARBA00003279"/>
    </source>
</evidence>
<protein>
    <submittedName>
        <fullName evidence="10">MFS transporter</fullName>
    </submittedName>
</protein>
<dbReference type="InterPro" id="IPR011701">
    <property type="entry name" value="MFS"/>
</dbReference>
<dbReference type="GO" id="GO:0022857">
    <property type="term" value="F:transmembrane transporter activity"/>
    <property type="evidence" value="ECO:0007669"/>
    <property type="project" value="InterPro"/>
</dbReference>
<evidence type="ECO:0000313" key="10">
    <source>
        <dbReference type="EMBL" id="QOL81504.1"/>
    </source>
</evidence>
<evidence type="ECO:0000256" key="6">
    <source>
        <dbReference type="ARBA" id="ARBA00022989"/>
    </source>
</evidence>
<comment type="function">
    <text evidence="1">Resistance to tetracycline by an active tetracycline efflux. This is an energy-dependent process that decreases the accumulation of the antibiotic in whole cells. This protein functions as a metal-tetracycline/H(+) antiporter.</text>
</comment>
<dbReference type="Gene3D" id="1.20.1250.20">
    <property type="entry name" value="MFS general substrate transporter like domains"/>
    <property type="match status" value="1"/>
</dbReference>
<dbReference type="InterPro" id="IPR020846">
    <property type="entry name" value="MFS_dom"/>
</dbReference>
<feature type="transmembrane region" description="Helical" evidence="8">
    <location>
        <begin position="47"/>
        <end position="69"/>
    </location>
</feature>
<dbReference type="Pfam" id="PF07690">
    <property type="entry name" value="MFS_1"/>
    <property type="match status" value="1"/>
</dbReference>
<dbReference type="RefSeq" id="WP_193079422.1">
    <property type="nucleotide sequence ID" value="NZ_CP045201.1"/>
</dbReference>
<comment type="subcellular location">
    <subcellularLocation>
        <location evidence="2">Membrane</location>
        <topology evidence="2">Multi-pass membrane protein</topology>
    </subcellularLocation>
</comment>
<dbReference type="SUPFAM" id="SSF103473">
    <property type="entry name" value="MFS general substrate transporter"/>
    <property type="match status" value="1"/>
</dbReference>
<evidence type="ECO:0000256" key="7">
    <source>
        <dbReference type="ARBA" id="ARBA00023136"/>
    </source>
</evidence>
<dbReference type="Proteomes" id="UP000594118">
    <property type="component" value="Chromosome"/>
</dbReference>
<feature type="transmembrane region" description="Helical" evidence="8">
    <location>
        <begin position="346"/>
        <end position="369"/>
    </location>
</feature>
<dbReference type="EMBL" id="CP045201">
    <property type="protein sequence ID" value="QOL81504.1"/>
    <property type="molecule type" value="Genomic_DNA"/>
</dbReference>
<dbReference type="PROSITE" id="PS00216">
    <property type="entry name" value="SUGAR_TRANSPORT_1"/>
    <property type="match status" value="1"/>
</dbReference>
<gene>
    <name evidence="10" type="ORF">F3W81_12105</name>
</gene>
<feature type="transmembrane region" description="Helical" evidence="8">
    <location>
        <begin position="286"/>
        <end position="304"/>
    </location>
</feature>
<dbReference type="InterPro" id="IPR001958">
    <property type="entry name" value="Tet-R_TetA/multi-R_MdtG-like"/>
</dbReference>
<feature type="transmembrane region" description="Helical" evidence="8">
    <location>
        <begin position="81"/>
        <end position="104"/>
    </location>
</feature>
<proteinExistence type="inferred from homology"/>
<dbReference type="GO" id="GO:0016020">
    <property type="term" value="C:membrane"/>
    <property type="evidence" value="ECO:0007669"/>
    <property type="project" value="UniProtKB-SubCell"/>
</dbReference>
<keyword evidence="11" id="KW-1185">Reference proteome</keyword>
<feature type="transmembrane region" description="Helical" evidence="8">
    <location>
        <begin position="139"/>
        <end position="161"/>
    </location>
</feature>
<feature type="transmembrane region" description="Helical" evidence="8">
    <location>
        <begin position="381"/>
        <end position="401"/>
    </location>
</feature>
<keyword evidence="7 8" id="KW-0472">Membrane</keyword>
<evidence type="ECO:0000259" key="9">
    <source>
        <dbReference type="PROSITE" id="PS50850"/>
    </source>
</evidence>
<dbReference type="KEGG" id="pshq:F3W81_12105"/>